<proteinExistence type="predicted"/>
<dbReference type="EMBL" id="VWSF01000003">
    <property type="protein sequence ID" value="KAA5548429.1"/>
    <property type="molecule type" value="Genomic_DNA"/>
</dbReference>
<evidence type="ECO:0008006" key="4">
    <source>
        <dbReference type="Google" id="ProtNLM"/>
    </source>
</evidence>
<dbReference type="Proteomes" id="UP000323426">
    <property type="component" value="Unassembled WGS sequence"/>
</dbReference>
<evidence type="ECO:0000313" key="2">
    <source>
        <dbReference type="EMBL" id="KAA5548429.1"/>
    </source>
</evidence>
<comment type="caution">
    <text evidence="2">The sequence shown here is derived from an EMBL/GenBank/DDBJ whole genome shotgun (WGS) entry which is preliminary data.</text>
</comment>
<dbReference type="AlphaFoldDB" id="A0A5M6DQC3"/>
<accession>A0A5M6DQC3</accession>
<evidence type="ECO:0000313" key="3">
    <source>
        <dbReference type="Proteomes" id="UP000323426"/>
    </source>
</evidence>
<feature type="chain" id="PRO_5024387439" description="Lipocalin-like domain-containing protein" evidence="1">
    <location>
        <begin position="24"/>
        <end position="155"/>
    </location>
</feature>
<organism evidence="2 3">
    <name type="scientific">Adhaeribacter rhizoryzae</name>
    <dbReference type="NCBI Taxonomy" id="2607907"/>
    <lineage>
        <taxon>Bacteria</taxon>
        <taxon>Pseudomonadati</taxon>
        <taxon>Bacteroidota</taxon>
        <taxon>Cytophagia</taxon>
        <taxon>Cytophagales</taxon>
        <taxon>Hymenobacteraceae</taxon>
        <taxon>Adhaeribacter</taxon>
    </lineage>
</organism>
<reference evidence="2 3" key="1">
    <citation type="submission" date="2019-09" db="EMBL/GenBank/DDBJ databases">
        <title>Genome sequence and assembly of Adhaeribacter sp.</title>
        <authorList>
            <person name="Chhetri G."/>
        </authorList>
    </citation>
    <scope>NUCLEOTIDE SEQUENCE [LARGE SCALE GENOMIC DNA]</scope>
    <source>
        <strain evidence="2 3">DK36</strain>
    </source>
</reference>
<feature type="signal peptide" evidence="1">
    <location>
        <begin position="1"/>
        <end position="23"/>
    </location>
</feature>
<protein>
    <recommendedName>
        <fullName evidence="4">Lipocalin-like domain-containing protein</fullName>
    </recommendedName>
</protein>
<sequence>MKKRLITFAAAGLAAFTFTTVLANSQLIATGLTPRTLPVLHALKLVAELEGRWEFVMTPPERDAITGVLSVKRGSGPAGYAGTILINELQQEKPTKITKAEVTGEKFVYAGEVILDSGTYTFEMSGTIKGNKLEGQTRVQEPDGVVIYKLEATRK</sequence>
<gene>
    <name evidence="2" type="ORF">F0145_06800</name>
</gene>
<evidence type="ECO:0000256" key="1">
    <source>
        <dbReference type="SAM" id="SignalP"/>
    </source>
</evidence>
<dbReference type="RefSeq" id="WP_150087560.1">
    <property type="nucleotide sequence ID" value="NZ_VWSF01000003.1"/>
</dbReference>
<name>A0A5M6DQC3_9BACT</name>
<keyword evidence="1" id="KW-0732">Signal</keyword>
<keyword evidence="3" id="KW-1185">Reference proteome</keyword>